<organism evidence="1 2">
    <name type="scientific">Cutibacterium modestum HL044PA1</name>
    <dbReference type="NCBI Taxonomy" id="765109"/>
    <lineage>
        <taxon>Bacteria</taxon>
        <taxon>Bacillati</taxon>
        <taxon>Actinomycetota</taxon>
        <taxon>Actinomycetes</taxon>
        <taxon>Propionibacteriales</taxon>
        <taxon>Propionibacteriaceae</taxon>
        <taxon>Cutibacterium</taxon>
        <taxon>Cutibacterium modestum</taxon>
    </lineage>
</organism>
<sequence length="76" mass="7858">MIGEAASLLASLSTDLRHELFIVAGVVNAGEHEVVPHEDAVFVTGGQKGVGAPQSALSSCWLRGRIGEGRDPAGVY</sequence>
<reference evidence="1" key="1">
    <citation type="submission" date="2010-08" db="EMBL/GenBank/DDBJ databases">
        <authorList>
            <person name="Weinstock G."/>
            <person name="Sodergren E."/>
            <person name="Clifton S."/>
            <person name="Fulton L."/>
            <person name="Fulton B."/>
            <person name="Courtney L."/>
            <person name="Fronick C."/>
            <person name="Harrison M."/>
            <person name="Strong C."/>
            <person name="Farmer C."/>
            <person name="Delahaunty K."/>
            <person name="Markovic C."/>
            <person name="Hall O."/>
            <person name="Minx P."/>
            <person name="Tomlinson C."/>
            <person name="Mitreva M."/>
            <person name="Hou S."/>
            <person name="Chen J."/>
            <person name="Wollam A."/>
            <person name="Pepin K.H."/>
            <person name="Johnson M."/>
            <person name="Bhonagiri V."/>
            <person name="Zhang X."/>
            <person name="Suruliraj S."/>
            <person name="Warren W."/>
            <person name="Chinwalla A."/>
            <person name="Mardis E.R."/>
            <person name="Wilson R.K."/>
        </authorList>
    </citation>
    <scope>NUCLEOTIDE SEQUENCE [LARGE SCALE GENOMIC DNA]</scope>
    <source>
        <strain evidence="1">HL044PA1</strain>
    </source>
</reference>
<keyword evidence="2" id="KW-1185">Reference proteome</keyword>
<comment type="caution">
    <text evidence="1">The sequence shown here is derived from an EMBL/GenBank/DDBJ whole genome shotgun (WGS) entry which is preliminary data.</text>
</comment>
<dbReference type="Proteomes" id="UP000003179">
    <property type="component" value="Unassembled WGS sequence"/>
</dbReference>
<evidence type="ECO:0000313" key="1">
    <source>
        <dbReference type="EMBL" id="EFS91675.1"/>
    </source>
</evidence>
<evidence type="ECO:0000313" key="2">
    <source>
        <dbReference type="Proteomes" id="UP000003179"/>
    </source>
</evidence>
<name>A0ABP2K488_9ACTN</name>
<proteinExistence type="predicted"/>
<accession>A0ABP2K488</accession>
<protein>
    <submittedName>
        <fullName evidence="1">Uncharacterized protein</fullName>
    </submittedName>
</protein>
<dbReference type="EMBL" id="ADZU01000034">
    <property type="protein sequence ID" value="EFS91675.1"/>
    <property type="molecule type" value="Genomic_DNA"/>
</dbReference>
<gene>
    <name evidence="1" type="ORF">HMPREF9607_02182</name>
</gene>